<dbReference type="EMBL" id="JANPWB010000013">
    <property type="protein sequence ID" value="KAJ1106910.1"/>
    <property type="molecule type" value="Genomic_DNA"/>
</dbReference>
<dbReference type="AlphaFoldDB" id="A0AAV7N2M8"/>
<organism evidence="1 2">
    <name type="scientific">Pleurodeles waltl</name>
    <name type="common">Iberian ribbed newt</name>
    <dbReference type="NCBI Taxonomy" id="8319"/>
    <lineage>
        <taxon>Eukaryota</taxon>
        <taxon>Metazoa</taxon>
        <taxon>Chordata</taxon>
        <taxon>Craniata</taxon>
        <taxon>Vertebrata</taxon>
        <taxon>Euteleostomi</taxon>
        <taxon>Amphibia</taxon>
        <taxon>Batrachia</taxon>
        <taxon>Caudata</taxon>
        <taxon>Salamandroidea</taxon>
        <taxon>Salamandridae</taxon>
        <taxon>Pleurodelinae</taxon>
        <taxon>Pleurodeles</taxon>
    </lineage>
</organism>
<dbReference type="Proteomes" id="UP001066276">
    <property type="component" value="Chromosome 9"/>
</dbReference>
<accession>A0AAV7N2M8</accession>
<comment type="caution">
    <text evidence="1">The sequence shown here is derived from an EMBL/GenBank/DDBJ whole genome shotgun (WGS) entry which is preliminary data.</text>
</comment>
<sequence length="137" mass="15156">MQPGLRSYQPPSAMLHVVSPAACVNLPAMLHASVDFSRKASCALIFRCISELRRSFPRTAGEWARCSKGLRLANGQNRNLRQCKIGNVMQKAHFRLAKSDGTRLRVASVATPFCDPQIAGRNLRVANLMQLQFANCD</sequence>
<proteinExistence type="predicted"/>
<reference evidence="1" key="1">
    <citation type="journal article" date="2022" name="bioRxiv">
        <title>Sequencing and chromosome-scale assembly of the giantPleurodeles waltlgenome.</title>
        <authorList>
            <person name="Brown T."/>
            <person name="Elewa A."/>
            <person name="Iarovenko S."/>
            <person name="Subramanian E."/>
            <person name="Araus A.J."/>
            <person name="Petzold A."/>
            <person name="Susuki M."/>
            <person name="Suzuki K.-i.T."/>
            <person name="Hayashi T."/>
            <person name="Toyoda A."/>
            <person name="Oliveira C."/>
            <person name="Osipova E."/>
            <person name="Leigh N.D."/>
            <person name="Simon A."/>
            <person name="Yun M.H."/>
        </authorList>
    </citation>
    <scope>NUCLEOTIDE SEQUENCE</scope>
    <source>
        <strain evidence="1">20211129_DDA</strain>
        <tissue evidence="1">Liver</tissue>
    </source>
</reference>
<gene>
    <name evidence="1" type="ORF">NDU88_004308</name>
</gene>
<protein>
    <submittedName>
        <fullName evidence="1">Uncharacterized protein</fullName>
    </submittedName>
</protein>
<name>A0AAV7N2M8_PLEWA</name>
<evidence type="ECO:0000313" key="1">
    <source>
        <dbReference type="EMBL" id="KAJ1106910.1"/>
    </source>
</evidence>
<keyword evidence="2" id="KW-1185">Reference proteome</keyword>
<evidence type="ECO:0000313" key="2">
    <source>
        <dbReference type="Proteomes" id="UP001066276"/>
    </source>
</evidence>